<accession>A0A454CA73</accession>
<evidence type="ECO:0000256" key="5">
    <source>
        <dbReference type="ARBA" id="ARBA00022694"/>
    </source>
</evidence>
<dbReference type="GO" id="GO:0006364">
    <property type="term" value="P:rRNA processing"/>
    <property type="evidence" value="ECO:0007669"/>
    <property type="project" value="UniProtKB-UniRule"/>
</dbReference>
<dbReference type="Pfam" id="PF14622">
    <property type="entry name" value="Ribonucleas_3_3"/>
    <property type="match status" value="1"/>
</dbReference>
<feature type="binding site" evidence="13">
    <location>
        <position position="125"/>
    </location>
    <ligand>
        <name>Mg(2+)</name>
        <dbReference type="ChEBI" id="CHEBI:18420"/>
    </ligand>
</feature>
<dbReference type="SUPFAM" id="SSF54768">
    <property type="entry name" value="dsRNA-binding domain-like"/>
    <property type="match status" value="1"/>
</dbReference>
<dbReference type="OrthoDB" id="9805026at2"/>
<name>A0A454CA73_METHO</name>
<evidence type="ECO:0000313" key="17">
    <source>
        <dbReference type="Proteomes" id="UP000029712"/>
    </source>
</evidence>
<protein>
    <recommendedName>
        <fullName evidence="13">Ribonuclease 3</fullName>
        <ecNumber evidence="13">3.1.26.3</ecNumber>
    </recommendedName>
    <alternativeName>
        <fullName evidence="13">Ribonuclease III</fullName>
        <shortName evidence="13">RNase III</shortName>
    </alternativeName>
</protein>
<dbReference type="Gene3D" id="3.30.160.20">
    <property type="match status" value="1"/>
</dbReference>
<dbReference type="SUPFAM" id="SSF69065">
    <property type="entry name" value="RNase III domain-like"/>
    <property type="match status" value="1"/>
</dbReference>
<dbReference type="GO" id="GO:0019843">
    <property type="term" value="F:rRNA binding"/>
    <property type="evidence" value="ECO:0007669"/>
    <property type="project" value="UniProtKB-KW"/>
</dbReference>
<feature type="domain" description="RNase III" evidence="15">
    <location>
        <begin position="9"/>
        <end position="139"/>
    </location>
</feature>
<evidence type="ECO:0000256" key="7">
    <source>
        <dbReference type="ARBA" id="ARBA00022723"/>
    </source>
</evidence>
<gene>
    <name evidence="13 16" type="primary">rnc</name>
    <name evidence="16" type="ORF">KN71_002900</name>
</gene>
<evidence type="ECO:0000256" key="1">
    <source>
        <dbReference type="ARBA" id="ARBA00000109"/>
    </source>
</evidence>
<dbReference type="GO" id="GO:0006397">
    <property type="term" value="P:mRNA processing"/>
    <property type="evidence" value="ECO:0007669"/>
    <property type="project" value="UniProtKB-UniRule"/>
</dbReference>
<dbReference type="InterPro" id="IPR014720">
    <property type="entry name" value="dsRBD_dom"/>
</dbReference>
<sequence length="231" mass="26425">MKNNFEENLQNALLKFGINFQKLDEQRRRYFCNAFTHSSYSNEHKNLESYQYLEFLGDSVLGFVVSDFIFDNYKNFGEGKATKLKSEIVDKNALGFLSKYYGFPNCLRTGKSAFANGKGIKSDSDLIESFIGACYKACGLEFTKEIIYHFIDKILKKFHNSINEHPKTKLQELVQSNWGCRPRYEDEALNNGKFASKVFINNNLYGEGIGQSKKESQTKAASDALKKMAKI</sequence>
<evidence type="ECO:0000256" key="8">
    <source>
        <dbReference type="ARBA" id="ARBA00022759"/>
    </source>
</evidence>
<dbReference type="InterPro" id="IPR036389">
    <property type="entry name" value="RNase_III_sf"/>
</dbReference>
<dbReference type="GO" id="GO:0004525">
    <property type="term" value="F:ribonuclease III activity"/>
    <property type="evidence" value="ECO:0007669"/>
    <property type="project" value="UniProtKB-UniRule"/>
</dbReference>
<dbReference type="GO" id="GO:0008033">
    <property type="term" value="P:tRNA processing"/>
    <property type="evidence" value="ECO:0007669"/>
    <property type="project" value="UniProtKB-KW"/>
</dbReference>
<evidence type="ECO:0000256" key="3">
    <source>
        <dbReference type="ARBA" id="ARBA00022552"/>
    </source>
</evidence>
<keyword evidence="7 13" id="KW-0479">Metal-binding</keyword>
<keyword evidence="10 13" id="KW-0460">Magnesium</keyword>
<evidence type="ECO:0000256" key="12">
    <source>
        <dbReference type="ARBA" id="ARBA00049596"/>
    </source>
</evidence>
<dbReference type="InterPro" id="IPR011907">
    <property type="entry name" value="RNase_III"/>
</dbReference>
<keyword evidence="3 13" id="KW-0698">rRNA processing</keyword>
<dbReference type="EC" id="3.1.26.3" evidence="13"/>
<evidence type="ECO:0000259" key="15">
    <source>
        <dbReference type="PROSITE" id="PS50142"/>
    </source>
</evidence>
<comment type="similarity">
    <text evidence="2">Belongs to the ribonuclease III family.</text>
</comment>
<comment type="subcellular location">
    <subcellularLocation>
        <location evidence="13">Cytoplasm</location>
    </subcellularLocation>
</comment>
<proteinExistence type="inferred from homology"/>
<feature type="active site" evidence="13">
    <location>
        <position position="58"/>
    </location>
</feature>
<dbReference type="PANTHER" id="PTHR14950">
    <property type="entry name" value="DICER-RELATED"/>
    <property type="match status" value="1"/>
</dbReference>
<reference evidence="16 17" key="2">
    <citation type="submission" date="2018-10" db="EMBL/GenBank/DDBJ databases">
        <title>Detection and isolation of Mycoplasma hominis as a predominant microorganism from pelvic cavity of patient with salpingitis and tubo-ovarian abscess.</title>
        <authorList>
            <person name="Guschin A.E."/>
            <person name="Khayrullina G.A."/>
            <person name="Rakovskaya I.V."/>
            <person name="Shelenkov A.A."/>
            <person name="Shagin D.A."/>
        </authorList>
    </citation>
    <scope>NUCLEOTIDE SEQUENCE [LARGE SCALE GENOMIC DNA]</scope>
    <source>
        <strain evidence="17">TOA</strain>
    </source>
</reference>
<dbReference type="HAMAP" id="MF_00104">
    <property type="entry name" value="RNase_III"/>
    <property type="match status" value="1"/>
</dbReference>
<evidence type="ECO:0000259" key="14">
    <source>
        <dbReference type="PROSITE" id="PS50137"/>
    </source>
</evidence>
<feature type="domain" description="DRBM" evidence="14">
    <location>
        <begin position="165"/>
        <end position="230"/>
    </location>
</feature>
<dbReference type="Gene3D" id="1.10.1520.10">
    <property type="entry name" value="Ribonuclease III domain"/>
    <property type="match status" value="1"/>
</dbReference>
<dbReference type="Proteomes" id="UP000029712">
    <property type="component" value="Chromosome"/>
</dbReference>
<evidence type="ECO:0000256" key="2">
    <source>
        <dbReference type="ARBA" id="ARBA00010183"/>
    </source>
</evidence>
<dbReference type="GO" id="GO:0046872">
    <property type="term" value="F:metal ion binding"/>
    <property type="evidence" value="ECO:0007669"/>
    <property type="project" value="UniProtKB-KW"/>
</dbReference>
<dbReference type="Pfam" id="PF00035">
    <property type="entry name" value="dsrm"/>
    <property type="match status" value="1"/>
</dbReference>
<feature type="binding site" evidence="13">
    <location>
        <position position="54"/>
    </location>
    <ligand>
        <name>Mg(2+)</name>
        <dbReference type="ChEBI" id="CHEBI:18420"/>
    </ligand>
</feature>
<evidence type="ECO:0000313" key="16">
    <source>
        <dbReference type="EMBL" id="AYN65617.1"/>
    </source>
</evidence>
<dbReference type="CDD" id="cd00593">
    <property type="entry name" value="RIBOc"/>
    <property type="match status" value="1"/>
</dbReference>
<evidence type="ECO:0000256" key="9">
    <source>
        <dbReference type="ARBA" id="ARBA00022801"/>
    </source>
</evidence>
<keyword evidence="6 13" id="KW-0540">Nuclease</keyword>
<dbReference type="NCBIfam" id="TIGR02191">
    <property type="entry name" value="RNaseIII"/>
    <property type="match status" value="1"/>
</dbReference>
<dbReference type="GO" id="GO:0005737">
    <property type="term" value="C:cytoplasm"/>
    <property type="evidence" value="ECO:0007669"/>
    <property type="project" value="UniProtKB-SubCell"/>
</dbReference>
<evidence type="ECO:0000256" key="6">
    <source>
        <dbReference type="ARBA" id="ARBA00022722"/>
    </source>
</evidence>
<evidence type="ECO:0000256" key="10">
    <source>
        <dbReference type="ARBA" id="ARBA00022842"/>
    </source>
</evidence>
<dbReference type="EMBL" id="CP033021">
    <property type="protein sequence ID" value="AYN65617.1"/>
    <property type="molecule type" value="Genomic_DNA"/>
</dbReference>
<reference evidence="16 17" key="1">
    <citation type="submission" date="2014-08" db="EMBL/GenBank/DDBJ databases">
        <authorList>
            <person name="Kuleshov K."/>
            <person name="Dedkov V."/>
            <person name="Markelov M."/>
            <person name="Pimkina E."/>
        </authorList>
    </citation>
    <scope>NUCLEOTIDE SEQUENCE [LARGE SCALE GENOMIC DNA]</scope>
    <source>
        <strain evidence="17">TOA</strain>
    </source>
</reference>
<keyword evidence="11 13" id="KW-0694">RNA-binding</keyword>
<dbReference type="PROSITE" id="PS50137">
    <property type="entry name" value="DS_RBD"/>
    <property type="match status" value="1"/>
</dbReference>
<keyword evidence="4 13" id="KW-0507">mRNA processing</keyword>
<dbReference type="PROSITE" id="PS50142">
    <property type="entry name" value="RNASE_3_2"/>
    <property type="match status" value="1"/>
</dbReference>
<feature type="binding site" evidence="13">
    <location>
        <position position="128"/>
    </location>
    <ligand>
        <name>Mg(2+)</name>
        <dbReference type="ChEBI" id="CHEBI:18420"/>
    </ligand>
</feature>
<keyword evidence="9 13" id="KW-0378">Hydrolase</keyword>
<evidence type="ECO:0000256" key="4">
    <source>
        <dbReference type="ARBA" id="ARBA00022664"/>
    </source>
</evidence>
<comment type="subunit">
    <text evidence="13">Homodimer.</text>
</comment>
<comment type="catalytic activity">
    <reaction evidence="1 13">
        <text>Endonucleolytic cleavage to 5'-phosphomonoester.</text>
        <dbReference type="EC" id="3.1.26.3"/>
    </reaction>
</comment>
<dbReference type="PANTHER" id="PTHR14950:SF37">
    <property type="entry name" value="ENDORIBONUCLEASE DICER"/>
    <property type="match status" value="1"/>
</dbReference>
<comment type="cofactor">
    <cofactor evidence="13">
        <name>Mg(2+)</name>
        <dbReference type="ChEBI" id="CHEBI:18420"/>
    </cofactor>
</comment>
<keyword evidence="8 13" id="KW-0255">Endonuclease</keyword>
<evidence type="ECO:0000256" key="13">
    <source>
        <dbReference type="HAMAP-Rule" id="MF_00104"/>
    </source>
</evidence>
<comment type="function">
    <text evidence="12 13">Digests double-stranded RNA. Involved in the processing of primary rRNA transcript to yield the immediate precursors to the large and small rRNAs (23S and 16S). Processes some mRNAs, and tRNAs when they are encoded in the rRNA operon. Processes pre-crRNA and tracrRNA of type II CRISPR loci if present in the organism.</text>
</comment>
<organism evidence="16 17">
    <name type="scientific">Metamycoplasma hominis</name>
    <name type="common">Mycoplasma hominis</name>
    <dbReference type="NCBI Taxonomy" id="2098"/>
    <lineage>
        <taxon>Bacteria</taxon>
        <taxon>Bacillati</taxon>
        <taxon>Mycoplasmatota</taxon>
        <taxon>Mycoplasmoidales</taxon>
        <taxon>Metamycoplasmataceae</taxon>
        <taxon>Metamycoplasma</taxon>
    </lineage>
</organism>
<dbReference type="SMART" id="SM00535">
    <property type="entry name" value="RIBOc"/>
    <property type="match status" value="1"/>
</dbReference>
<dbReference type="CDD" id="cd10845">
    <property type="entry name" value="DSRM_RNAse_III_family"/>
    <property type="match status" value="1"/>
</dbReference>
<evidence type="ECO:0000256" key="11">
    <source>
        <dbReference type="ARBA" id="ARBA00022884"/>
    </source>
</evidence>
<dbReference type="AlphaFoldDB" id="A0A454CA73"/>
<keyword evidence="13" id="KW-0699">rRNA-binding</keyword>
<keyword evidence="5 13" id="KW-0819">tRNA processing</keyword>
<feature type="active site" evidence="13">
    <location>
        <position position="128"/>
    </location>
</feature>
<dbReference type="RefSeq" id="WP_036438682.1">
    <property type="nucleotide sequence ID" value="NZ_CP033021.1"/>
</dbReference>
<keyword evidence="13" id="KW-0963">Cytoplasm</keyword>
<dbReference type="InterPro" id="IPR000999">
    <property type="entry name" value="RNase_III_dom"/>
</dbReference>
<dbReference type="SMART" id="SM00358">
    <property type="entry name" value="DSRM"/>
    <property type="match status" value="1"/>
</dbReference>